<dbReference type="PROSITE" id="PS50071">
    <property type="entry name" value="HOMEOBOX_2"/>
    <property type="match status" value="1"/>
</dbReference>
<feature type="region of interest" description="Disordered" evidence="9">
    <location>
        <begin position="58"/>
        <end position="85"/>
    </location>
</feature>
<evidence type="ECO:0000313" key="12">
    <source>
        <dbReference type="Proteomes" id="UP001237642"/>
    </source>
</evidence>
<dbReference type="GO" id="GO:0005634">
    <property type="term" value="C:nucleus"/>
    <property type="evidence" value="ECO:0007669"/>
    <property type="project" value="UniProtKB-SubCell"/>
</dbReference>
<dbReference type="EMBL" id="JAUIZM010000003">
    <property type="protein sequence ID" value="KAK1391687.1"/>
    <property type="molecule type" value="Genomic_DNA"/>
</dbReference>
<dbReference type="SUPFAM" id="SSF46689">
    <property type="entry name" value="Homeodomain-like"/>
    <property type="match status" value="1"/>
</dbReference>
<dbReference type="SMART" id="SM00574">
    <property type="entry name" value="POX"/>
    <property type="match status" value="1"/>
</dbReference>
<dbReference type="InterPro" id="IPR006563">
    <property type="entry name" value="POX_dom"/>
</dbReference>
<keyword evidence="5 8" id="KW-0371">Homeobox</keyword>
<evidence type="ECO:0000259" key="10">
    <source>
        <dbReference type="PROSITE" id="PS50071"/>
    </source>
</evidence>
<reference evidence="11" key="1">
    <citation type="submission" date="2023-02" db="EMBL/GenBank/DDBJ databases">
        <title>Genome of toxic invasive species Heracleum sosnowskyi carries increased number of genes despite the absence of recent whole-genome duplications.</title>
        <authorList>
            <person name="Schelkunov M."/>
            <person name="Shtratnikova V."/>
            <person name="Makarenko M."/>
            <person name="Klepikova A."/>
            <person name="Omelchenko D."/>
            <person name="Novikova G."/>
            <person name="Obukhova E."/>
            <person name="Bogdanov V."/>
            <person name="Penin A."/>
            <person name="Logacheva M."/>
        </authorList>
    </citation>
    <scope>NUCLEOTIDE SEQUENCE</scope>
    <source>
        <strain evidence="11">Hsosn_3</strain>
        <tissue evidence="11">Leaf</tissue>
    </source>
</reference>
<dbReference type="InterPro" id="IPR008422">
    <property type="entry name" value="KN_HD"/>
</dbReference>
<sequence length="567" mass="64146">MFYLNQTCTVDSYPKLESGSSLSPKSCDEIRYVGGTERGVFFPLMDDRVSPSLAQQLNMSERVPNNRLTKQQSLSRTSKDCEDPHEQRLSLSLGAELTSSRELPSVPYQFGNSDPLQLINFLIQDSRKLGSPNEKSNTSEFLSFGLTGNTEDITSFGNFNNSDSSRQMQYAQNSFEGSQFAFSNSNYLKGAQQLLDEVVNVYEALKQPKFKYLGQVDRCEGRNSDVKCDPGFRSVNEISPSIHESATNSSIALSNAERLDQDSKLTKLLSLLKGVDTRYKQYYHQMRIVETSFQMIVGGGAAKRYTSLARQTISCQFRCLRDAINRQIQVCRQNLGEQDDAPNSSLLPRLSYVDKQIREQRTLQQLGIMRHSWRPQKGLPESSVSVLRAWLFEHFLNPYPKDSEKSMLARKAGLTRSQVANWFINARVRLWKPMVEDMYKEEFGDLEPEKREEVKESLMSGDTYDDHMRQFNDSKADPGYNLNMNGSTTRLDIKNLPQGVGTIDGEVMSLHGDNWSGGDEHYICPQKFITSNQTSDESLNAIATPYDLSSYGDFTIGNQVSNFALQC</sequence>
<dbReference type="SMART" id="SM00389">
    <property type="entry name" value="HOX"/>
    <property type="match status" value="1"/>
</dbReference>
<dbReference type="GO" id="GO:0006355">
    <property type="term" value="P:regulation of DNA-templated transcription"/>
    <property type="evidence" value="ECO:0007669"/>
    <property type="project" value="InterPro"/>
</dbReference>
<protein>
    <submittedName>
        <fullName evidence="11">Transcription factor Homeodomain-TALE-BEL family</fullName>
    </submittedName>
</protein>
<dbReference type="InterPro" id="IPR050224">
    <property type="entry name" value="TALE_homeobox"/>
</dbReference>
<dbReference type="InterPro" id="IPR001356">
    <property type="entry name" value="HD"/>
</dbReference>
<keyword evidence="3" id="KW-0805">Transcription regulation</keyword>
<organism evidence="11 12">
    <name type="scientific">Heracleum sosnowskyi</name>
    <dbReference type="NCBI Taxonomy" id="360622"/>
    <lineage>
        <taxon>Eukaryota</taxon>
        <taxon>Viridiplantae</taxon>
        <taxon>Streptophyta</taxon>
        <taxon>Embryophyta</taxon>
        <taxon>Tracheophyta</taxon>
        <taxon>Spermatophyta</taxon>
        <taxon>Magnoliopsida</taxon>
        <taxon>eudicotyledons</taxon>
        <taxon>Gunneridae</taxon>
        <taxon>Pentapetalae</taxon>
        <taxon>asterids</taxon>
        <taxon>campanulids</taxon>
        <taxon>Apiales</taxon>
        <taxon>Apiaceae</taxon>
        <taxon>Apioideae</taxon>
        <taxon>apioid superclade</taxon>
        <taxon>Tordylieae</taxon>
        <taxon>Tordyliinae</taxon>
        <taxon>Heracleum</taxon>
    </lineage>
</organism>
<evidence type="ECO:0000256" key="5">
    <source>
        <dbReference type="ARBA" id="ARBA00023155"/>
    </source>
</evidence>
<dbReference type="InterPro" id="IPR009057">
    <property type="entry name" value="Homeodomain-like_sf"/>
</dbReference>
<evidence type="ECO:0000256" key="8">
    <source>
        <dbReference type="PROSITE-ProRule" id="PRU00108"/>
    </source>
</evidence>
<dbReference type="Pfam" id="PF05920">
    <property type="entry name" value="Homeobox_KN"/>
    <property type="match status" value="1"/>
</dbReference>
<evidence type="ECO:0000256" key="2">
    <source>
        <dbReference type="ARBA" id="ARBA00006454"/>
    </source>
</evidence>
<feature type="domain" description="Homeobox" evidence="10">
    <location>
        <begin position="370"/>
        <end position="433"/>
    </location>
</feature>
<comment type="caution">
    <text evidence="11">The sequence shown here is derived from an EMBL/GenBank/DDBJ whole genome shotgun (WGS) entry which is preliminary data.</text>
</comment>
<feature type="DNA-binding region" description="Homeobox" evidence="8">
    <location>
        <begin position="372"/>
        <end position="434"/>
    </location>
</feature>
<dbReference type="GO" id="GO:0003677">
    <property type="term" value="F:DNA binding"/>
    <property type="evidence" value="ECO:0007669"/>
    <property type="project" value="UniProtKB-UniRule"/>
</dbReference>
<keyword evidence="12" id="KW-1185">Reference proteome</keyword>
<feature type="compositionally biased region" description="Polar residues" evidence="9">
    <location>
        <begin position="66"/>
        <end position="76"/>
    </location>
</feature>
<keyword evidence="4 8" id="KW-0238">DNA-binding</keyword>
<reference evidence="11" key="2">
    <citation type="submission" date="2023-05" db="EMBL/GenBank/DDBJ databases">
        <authorList>
            <person name="Schelkunov M.I."/>
        </authorList>
    </citation>
    <scope>NUCLEOTIDE SEQUENCE</scope>
    <source>
        <strain evidence="11">Hsosn_3</strain>
        <tissue evidence="11">Leaf</tissue>
    </source>
</reference>
<comment type="subcellular location">
    <subcellularLocation>
        <location evidence="1 8">Nucleus</location>
    </subcellularLocation>
</comment>
<dbReference type="PANTHER" id="PTHR11850">
    <property type="entry name" value="HOMEOBOX PROTEIN TRANSCRIPTION FACTORS"/>
    <property type="match status" value="1"/>
</dbReference>
<dbReference type="AlphaFoldDB" id="A0AAD8IT84"/>
<evidence type="ECO:0000256" key="4">
    <source>
        <dbReference type="ARBA" id="ARBA00023125"/>
    </source>
</evidence>
<name>A0AAD8IT84_9APIA</name>
<keyword evidence="7 8" id="KW-0539">Nucleus</keyword>
<dbReference type="Proteomes" id="UP001237642">
    <property type="component" value="Unassembled WGS sequence"/>
</dbReference>
<proteinExistence type="inferred from homology"/>
<comment type="similarity">
    <text evidence="2">Belongs to the TALE/BELL homeobox family.</text>
</comment>
<evidence type="ECO:0000256" key="6">
    <source>
        <dbReference type="ARBA" id="ARBA00023163"/>
    </source>
</evidence>
<evidence type="ECO:0000256" key="9">
    <source>
        <dbReference type="SAM" id="MobiDB-lite"/>
    </source>
</evidence>
<gene>
    <name evidence="11" type="ORF">POM88_010743</name>
</gene>
<evidence type="ECO:0000256" key="7">
    <source>
        <dbReference type="ARBA" id="ARBA00023242"/>
    </source>
</evidence>
<accession>A0AAD8IT84</accession>
<dbReference type="CDD" id="cd00086">
    <property type="entry name" value="homeodomain"/>
    <property type="match status" value="1"/>
</dbReference>
<dbReference type="Pfam" id="PF07526">
    <property type="entry name" value="POX"/>
    <property type="match status" value="1"/>
</dbReference>
<keyword evidence="6" id="KW-0804">Transcription</keyword>
<evidence type="ECO:0000256" key="3">
    <source>
        <dbReference type="ARBA" id="ARBA00023015"/>
    </source>
</evidence>
<dbReference type="Gene3D" id="1.10.10.60">
    <property type="entry name" value="Homeodomain-like"/>
    <property type="match status" value="1"/>
</dbReference>
<evidence type="ECO:0000256" key="1">
    <source>
        <dbReference type="ARBA" id="ARBA00004123"/>
    </source>
</evidence>
<evidence type="ECO:0000313" key="11">
    <source>
        <dbReference type="EMBL" id="KAK1391687.1"/>
    </source>
</evidence>